<dbReference type="AlphaFoldDB" id="A0A6A5KQF6"/>
<protein>
    <submittedName>
        <fullName evidence="4">Ribosomal protein L35Ae</fullName>
    </submittedName>
</protein>
<keyword evidence="3" id="KW-0687">Ribonucleoprotein</keyword>
<dbReference type="FunFam" id="2.40.10.190:FF:000001">
    <property type="entry name" value="60S ribosomal protein L35a"/>
    <property type="match status" value="1"/>
</dbReference>
<dbReference type="Proteomes" id="UP000800040">
    <property type="component" value="Unassembled WGS sequence"/>
</dbReference>
<dbReference type="GO" id="GO:0005840">
    <property type="term" value="C:ribosome"/>
    <property type="evidence" value="ECO:0007669"/>
    <property type="project" value="UniProtKB-KW"/>
</dbReference>
<gene>
    <name evidence="4" type="ORF">BDW02DRAFT_541702</name>
</gene>
<dbReference type="Pfam" id="PF01247">
    <property type="entry name" value="Ribosomal_L35Ae"/>
    <property type="match status" value="1"/>
</dbReference>
<name>A0A6A5KQF6_9PLEO</name>
<dbReference type="InterPro" id="IPR009000">
    <property type="entry name" value="Transl_B-barrel_sf"/>
</dbReference>
<dbReference type="InterPro" id="IPR001780">
    <property type="entry name" value="Ribosomal_eL33"/>
</dbReference>
<dbReference type="SUPFAM" id="SSF50447">
    <property type="entry name" value="Translation proteins"/>
    <property type="match status" value="1"/>
</dbReference>
<proteinExistence type="inferred from homology"/>
<organism evidence="4 5">
    <name type="scientific">Decorospora gaudefroyi</name>
    <dbReference type="NCBI Taxonomy" id="184978"/>
    <lineage>
        <taxon>Eukaryota</taxon>
        <taxon>Fungi</taxon>
        <taxon>Dikarya</taxon>
        <taxon>Ascomycota</taxon>
        <taxon>Pezizomycotina</taxon>
        <taxon>Dothideomycetes</taxon>
        <taxon>Pleosporomycetidae</taxon>
        <taxon>Pleosporales</taxon>
        <taxon>Pleosporineae</taxon>
        <taxon>Pleosporaceae</taxon>
        <taxon>Decorospora</taxon>
    </lineage>
</organism>
<evidence type="ECO:0000313" key="5">
    <source>
        <dbReference type="Proteomes" id="UP000800040"/>
    </source>
</evidence>
<comment type="similarity">
    <text evidence="1">Belongs to the eukaryotic ribosomal protein eL33 family.</text>
</comment>
<evidence type="ECO:0000256" key="3">
    <source>
        <dbReference type="ARBA" id="ARBA00023274"/>
    </source>
</evidence>
<dbReference type="InterPro" id="IPR018266">
    <property type="entry name" value="Ribosomal_eL33_CS"/>
</dbReference>
<accession>A0A6A5KQF6</accession>
<dbReference type="HAMAP" id="MF_00573">
    <property type="entry name" value="Ribosomal_eL33"/>
    <property type="match status" value="1"/>
</dbReference>
<keyword evidence="5" id="KW-1185">Reference proteome</keyword>
<dbReference type="PANTHER" id="PTHR10902">
    <property type="entry name" value="60S RIBOSOMAL PROTEIN L35A"/>
    <property type="match status" value="1"/>
</dbReference>
<dbReference type="PROSITE" id="PS01105">
    <property type="entry name" value="RIBOSOMAL_L35AE"/>
    <property type="match status" value="1"/>
</dbReference>
<dbReference type="InterPro" id="IPR038661">
    <property type="entry name" value="Ribosomal_eL33_sf"/>
</dbReference>
<dbReference type="EMBL" id="ML975252">
    <property type="protein sequence ID" value="KAF1838370.1"/>
    <property type="molecule type" value="Genomic_DNA"/>
</dbReference>
<dbReference type="GO" id="GO:0003735">
    <property type="term" value="F:structural constituent of ribosome"/>
    <property type="evidence" value="ECO:0007669"/>
    <property type="project" value="InterPro"/>
</dbReference>
<reference evidence="4" key="1">
    <citation type="submission" date="2020-01" db="EMBL/GenBank/DDBJ databases">
        <authorList>
            <consortium name="DOE Joint Genome Institute"/>
            <person name="Haridas S."/>
            <person name="Albert R."/>
            <person name="Binder M."/>
            <person name="Bloem J."/>
            <person name="Labutti K."/>
            <person name="Salamov A."/>
            <person name="Andreopoulos B."/>
            <person name="Baker S.E."/>
            <person name="Barry K."/>
            <person name="Bills G."/>
            <person name="Bluhm B.H."/>
            <person name="Cannon C."/>
            <person name="Castanera R."/>
            <person name="Culley D.E."/>
            <person name="Daum C."/>
            <person name="Ezra D."/>
            <person name="Gonzalez J.B."/>
            <person name="Henrissat B."/>
            <person name="Kuo A."/>
            <person name="Liang C."/>
            <person name="Lipzen A."/>
            <person name="Lutzoni F."/>
            <person name="Magnuson J."/>
            <person name="Mondo S."/>
            <person name="Nolan M."/>
            <person name="Ohm R."/>
            <person name="Pangilinan J."/>
            <person name="Park H.-J."/>
            <person name="Ramirez L."/>
            <person name="Alfaro M."/>
            <person name="Sun H."/>
            <person name="Tritt A."/>
            <person name="Yoshinaga Y."/>
            <person name="Zwiers L.-H."/>
            <person name="Turgeon B.G."/>
            <person name="Goodwin S.B."/>
            <person name="Spatafora J.W."/>
            <person name="Crous P.W."/>
            <person name="Grigoriev I.V."/>
        </authorList>
    </citation>
    <scope>NUCLEOTIDE SEQUENCE</scope>
    <source>
        <strain evidence="4">P77</strain>
    </source>
</reference>
<sequence>MSTEKSHHLYIKGRHISYQRGKRTTNANISLLALEGVDSPQDAQWYLGKRVAYVYRTTRSSKTEAPHVIWGKIRRTHGKSGVVRASFRNHLPPRSFGACVRVMMYPCSV</sequence>
<keyword evidence="2 4" id="KW-0689">Ribosomal protein</keyword>
<dbReference type="OrthoDB" id="1166329at2759"/>
<dbReference type="GO" id="GO:0006412">
    <property type="term" value="P:translation"/>
    <property type="evidence" value="ECO:0007669"/>
    <property type="project" value="InterPro"/>
</dbReference>
<dbReference type="Gene3D" id="2.40.10.190">
    <property type="entry name" value="translation elongation factor selb, chain A, domain 4"/>
    <property type="match status" value="1"/>
</dbReference>
<evidence type="ECO:0000256" key="1">
    <source>
        <dbReference type="ARBA" id="ARBA00009269"/>
    </source>
</evidence>
<dbReference type="GO" id="GO:1990904">
    <property type="term" value="C:ribonucleoprotein complex"/>
    <property type="evidence" value="ECO:0007669"/>
    <property type="project" value="UniProtKB-KW"/>
</dbReference>
<evidence type="ECO:0000256" key="2">
    <source>
        <dbReference type="ARBA" id="ARBA00022980"/>
    </source>
</evidence>
<evidence type="ECO:0000313" key="4">
    <source>
        <dbReference type="EMBL" id="KAF1838370.1"/>
    </source>
</evidence>